<evidence type="ECO:0000313" key="3">
    <source>
        <dbReference type="Proteomes" id="UP000541444"/>
    </source>
</evidence>
<proteinExistence type="predicted"/>
<dbReference type="EMBL" id="JACGCM010002493">
    <property type="protein sequence ID" value="KAF6139427.1"/>
    <property type="molecule type" value="Genomic_DNA"/>
</dbReference>
<evidence type="ECO:0000313" key="2">
    <source>
        <dbReference type="EMBL" id="KAF6139427.1"/>
    </source>
</evidence>
<comment type="caution">
    <text evidence="2">The sequence shown here is derived from an EMBL/GenBank/DDBJ whole genome shotgun (WGS) entry which is preliminary data.</text>
</comment>
<dbReference type="OrthoDB" id="1925896at2759"/>
<dbReference type="Pfam" id="PF05097">
    <property type="entry name" value="DUF688"/>
    <property type="match status" value="1"/>
</dbReference>
<protein>
    <submittedName>
        <fullName evidence="2">Uncharacterized protein</fullName>
    </submittedName>
</protein>
<name>A0A7J7L9V0_9MAGN</name>
<feature type="region of interest" description="Disordered" evidence="1">
    <location>
        <begin position="57"/>
        <end position="89"/>
    </location>
</feature>
<sequence length="170" mass="19096">MSSFVTNVPENCETAEAQRSYSFSSTLFCSESIYNSPLSQSFCIPFLWEQEPGIPKRSSSHPHLKTKSFSTMTLPLPPARRKSHVDPKSSSDPFIIALLKCSRDQASEVRVSSSTLRDRFANEPRVSSRTLSDRFGFINVYAYCKNSCDVIKSNVVVPRSRQSGNFHRCG</sequence>
<dbReference type="Proteomes" id="UP000541444">
    <property type="component" value="Unassembled WGS sequence"/>
</dbReference>
<evidence type="ECO:0000256" key="1">
    <source>
        <dbReference type="SAM" id="MobiDB-lite"/>
    </source>
</evidence>
<dbReference type="AlphaFoldDB" id="A0A7J7L9V0"/>
<accession>A0A7J7L9V0</accession>
<reference evidence="2 3" key="1">
    <citation type="journal article" date="2020" name="IScience">
        <title>Genome Sequencing of the Endangered Kingdonia uniflora (Circaeasteraceae, Ranunculales) Reveals Potential Mechanisms of Evolutionary Specialization.</title>
        <authorList>
            <person name="Sun Y."/>
            <person name="Deng T."/>
            <person name="Zhang A."/>
            <person name="Moore M.J."/>
            <person name="Landis J.B."/>
            <person name="Lin N."/>
            <person name="Zhang H."/>
            <person name="Zhang X."/>
            <person name="Huang J."/>
            <person name="Zhang X."/>
            <person name="Sun H."/>
            <person name="Wang H."/>
        </authorList>
    </citation>
    <scope>NUCLEOTIDE SEQUENCE [LARGE SCALE GENOMIC DNA]</scope>
    <source>
        <strain evidence="2">TB1705</strain>
        <tissue evidence="2">Leaf</tissue>
    </source>
</reference>
<dbReference type="PANTHER" id="PTHR33696:SF1">
    <property type="entry name" value="T22J18.15"/>
    <property type="match status" value="1"/>
</dbReference>
<keyword evidence="3" id="KW-1185">Reference proteome</keyword>
<dbReference type="PANTHER" id="PTHR33696">
    <property type="entry name" value="T22J18.15-RELATED"/>
    <property type="match status" value="1"/>
</dbReference>
<dbReference type="InterPro" id="IPR007789">
    <property type="entry name" value="DUF688"/>
</dbReference>
<gene>
    <name evidence="2" type="ORF">GIB67_026269</name>
</gene>
<organism evidence="2 3">
    <name type="scientific">Kingdonia uniflora</name>
    <dbReference type="NCBI Taxonomy" id="39325"/>
    <lineage>
        <taxon>Eukaryota</taxon>
        <taxon>Viridiplantae</taxon>
        <taxon>Streptophyta</taxon>
        <taxon>Embryophyta</taxon>
        <taxon>Tracheophyta</taxon>
        <taxon>Spermatophyta</taxon>
        <taxon>Magnoliopsida</taxon>
        <taxon>Ranunculales</taxon>
        <taxon>Circaeasteraceae</taxon>
        <taxon>Kingdonia</taxon>
    </lineage>
</organism>